<dbReference type="KEGG" id="afr:AFE_2290"/>
<protein>
    <submittedName>
        <fullName evidence="1">Uncharacterized protein</fullName>
    </submittedName>
</protein>
<keyword evidence="2" id="KW-1185">Reference proteome</keyword>
<sequence>MLPAIQRQPAILMPISTIDDTDLEQPARLMVTMQAQVAIGMITFGYLQSGRTPATQLKEIGHYSHAPPERCQK</sequence>
<organism evidence="1 2">
    <name type="scientific">Acidithiobacillus ferrooxidans (strain ATCC 23270 / DSM 14882 / CIP 104768 / NCIMB 8455)</name>
    <name type="common">Ferrobacillus ferrooxidans (strain ATCC 23270)</name>
    <dbReference type="NCBI Taxonomy" id="243159"/>
    <lineage>
        <taxon>Bacteria</taxon>
        <taxon>Pseudomonadati</taxon>
        <taxon>Pseudomonadota</taxon>
        <taxon>Acidithiobacillia</taxon>
        <taxon>Acidithiobacillales</taxon>
        <taxon>Acidithiobacillaceae</taxon>
        <taxon>Acidithiobacillus</taxon>
    </lineage>
</organism>
<name>B7J662_ACIF2</name>
<gene>
    <name evidence="1" type="ordered locus">AFE_2290</name>
</gene>
<dbReference type="EMBL" id="CP001219">
    <property type="protein sequence ID" value="ACK80032.1"/>
    <property type="molecule type" value="Genomic_DNA"/>
</dbReference>
<evidence type="ECO:0000313" key="1">
    <source>
        <dbReference type="EMBL" id="ACK80032.1"/>
    </source>
</evidence>
<dbReference type="Proteomes" id="UP000001362">
    <property type="component" value="Chromosome"/>
</dbReference>
<accession>B7J662</accession>
<dbReference type="HOGENOM" id="CLU_2696070_0_0_6"/>
<proteinExistence type="predicted"/>
<reference evidence="1 2" key="1">
    <citation type="journal article" date="2008" name="BMC Genomics">
        <title>Acidithiobacillus ferrooxidans metabolism: from genome sequence to industrial applications.</title>
        <authorList>
            <person name="Valdes J."/>
            <person name="Pedroso I."/>
            <person name="Quatrini R."/>
            <person name="Dodson R.J."/>
            <person name="Tettelin H."/>
            <person name="Blake R.II."/>
            <person name="Eisen J.A."/>
            <person name="Holmes D.S."/>
        </authorList>
    </citation>
    <scope>NUCLEOTIDE SEQUENCE [LARGE SCALE GENOMIC DNA]</scope>
    <source>
        <strain evidence="2">ATCC 23270 / DSM 14882 / CIP 104768 / NCIMB 8455</strain>
    </source>
</reference>
<dbReference type="PaxDb" id="243159-AFE_2290"/>
<dbReference type="STRING" id="243159.AFE_2290"/>
<evidence type="ECO:0000313" key="2">
    <source>
        <dbReference type="Proteomes" id="UP000001362"/>
    </source>
</evidence>
<dbReference type="AlphaFoldDB" id="B7J662"/>